<proteinExistence type="predicted"/>
<gene>
    <name evidence="1" type="ORF">NEOCIP111885_01370</name>
</gene>
<dbReference type="InterPro" id="IPR009297">
    <property type="entry name" value="DUF952"/>
</dbReference>
<dbReference type="Pfam" id="PF06108">
    <property type="entry name" value="DUF952"/>
    <property type="match status" value="1"/>
</dbReference>
<comment type="caution">
    <text evidence="1">The sequence shown here is derived from an EMBL/GenBank/DDBJ whole genome shotgun (WGS) entry which is preliminary data.</text>
</comment>
<dbReference type="PANTHER" id="PTHR34129">
    <property type="entry name" value="BLR1139 PROTEIN"/>
    <property type="match status" value="1"/>
</dbReference>
<dbReference type="Gene3D" id="3.20.170.20">
    <property type="entry name" value="Protein of unknown function DUF952"/>
    <property type="match status" value="1"/>
</dbReference>
<keyword evidence="2" id="KW-1185">Reference proteome</keyword>
<dbReference type="RefSeq" id="WP_230495937.1">
    <property type="nucleotide sequence ID" value="NZ_CAKJTG010000006.1"/>
</dbReference>
<dbReference type="AlphaFoldDB" id="A0A9C7G8H7"/>
<evidence type="ECO:0008006" key="3">
    <source>
        <dbReference type="Google" id="ProtNLM"/>
    </source>
</evidence>
<dbReference type="Proteomes" id="UP000789845">
    <property type="component" value="Unassembled WGS sequence"/>
</dbReference>
<dbReference type="SUPFAM" id="SSF56399">
    <property type="entry name" value="ADP-ribosylation"/>
    <property type="match status" value="1"/>
</dbReference>
<dbReference type="EMBL" id="CAKJTG010000006">
    <property type="protein sequence ID" value="CAG9607678.1"/>
    <property type="molecule type" value="Genomic_DNA"/>
</dbReference>
<organism evidence="1 2">
    <name type="scientific">Pseudoneobacillus rhizosphaerae</name>
    <dbReference type="NCBI Taxonomy" id="2880968"/>
    <lineage>
        <taxon>Bacteria</taxon>
        <taxon>Bacillati</taxon>
        <taxon>Bacillota</taxon>
        <taxon>Bacilli</taxon>
        <taxon>Bacillales</taxon>
        <taxon>Bacillaceae</taxon>
        <taxon>Pseudoneobacillus</taxon>
    </lineage>
</organism>
<name>A0A9C7G8H7_9BACI</name>
<reference evidence="1" key="1">
    <citation type="submission" date="2021-10" db="EMBL/GenBank/DDBJ databases">
        <authorList>
            <person name="Criscuolo A."/>
        </authorList>
    </citation>
    <scope>NUCLEOTIDE SEQUENCE</scope>
    <source>
        <strain evidence="1">CIP111885</strain>
    </source>
</reference>
<protein>
    <recommendedName>
        <fullName evidence="3">DUF952 domain-containing protein</fullName>
    </recommendedName>
</protein>
<sequence length="118" mass="13765">MFILHCITKSKWDKDKENSFYGRESIDACGFIHCSSIENFWRVAPNFKEVEESLLLLCIDTNKVKSVIKWEDHDNCGREYPHIYGELNLDSVVAVLPFLKNRNGDFISNKELEQLSSY</sequence>
<dbReference type="PANTHER" id="PTHR34129:SF1">
    <property type="entry name" value="DUF952 DOMAIN-CONTAINING PROTEIN"/>
    <property type="match status" value="1"/>
</dbReference>
<evidence type="ECO:0000313" key="1">
    <source>
        <dbReference type="EMBL" id="CAG9607678.1"/>
    </source>
</evidence>
<evidence type="ECO:0000313" key="2">
    <source>
        <dbReference type="Proteomes" id="UP000789845"/>
    </source>
</evidence>
<accession>A0A9C7G8H7</accession>